<comment type="similarity">
    <text evidence="2">Belongs to the GSP F family.</text>
</comment>
<evidence type="ECO:0000256" key="7">
    <source>
        <dbReference type="SAM" id="Phobius"/>
    </source>
</evidence>
<name>A0ABV2TP36_9RHOO</name>
<keyword evidence="10" id="KW-1185">Reference proteome</keyword>
<reference evidence="9 10" key="1">
    <citation type="submission" date="2024-07" db="EMBL/GenBank/DDBJ databases">
        <title>Uliginosibacterium flavum JJ3220;KACC:17644.</title>
        <authorList>
            <person name="Kim M.K."/>
        </authorList>
    </citation>
    <scope>NUCLEOTIDE SEQUENCE [LARGE SCALE GENOMIC DNA]</scope>
    <source>
        <strain evidence="9 10">KACC:17644</strain>
    </source>
</reference>
<evidence type="ECO:0000256" key="6">
    <source>
        <dbReference type="ARBA" id="ARBA00023136"/>
    </source>
</evidence>
<dbReference type="PANTHER" id="PTHR30012">
    <property type="entry name" value="GENERAL SECRETION PATHWAY PROTEIN"/>
    <property type="match status" value="1"/>
</dbReference>
<feature type="domain" description="Type II secretion system protein GspF" evidence="8">
    <location>
        <begin position="66"/>
        <end position="187"/>
    </location>
</feature>
<keyword evidence="6 7" id="KW-0472">Membrane</keyword>
<dbReference type="RefSeq" id="WP_354602156.1">
    <property type="nucleotide sequence ID" value="NZ_JBEWZI010000020.1"/>
</dbReference>
<protein>
    <submittedName>
        <fullName evidence="9">Type II secretion system F family protein</fullName>
    </submittedName>
</protein>
<evidence type="ECO:0000256" key="4">
    <source>
        <dbReference type="ARBA" id="ARBA00022692"/>
    </source>
</evidence>
<sequence length="400" mass="44355">MAIFAYKAMNAAGSLVRGEVDALNAVDLEMRLKRMDLDLITSKASRNPLGRTRGRLPVRERSLFCFHLEQLTRAGVPLIDSLTDLRDSTEHPRMHAVIASLVESIEGGRSLSQALAEHSDAFDSVFCALIRAGETSGNLPDVLKELNEALKREDELASFVRKLAVYPSFVLTITLVAVFVAMIYVVPELAKLFRSTGVELPFQTKLLMWVSSVITHYWPLIIGTLVGSIITLSTLIRTHPAVTLRWDRFKLALPIIGSVYRKIVLSRFANLFAMMYASGIPIIDTIRVAQDVVGNRVMRDALERVEQLIAEGHNVTAAFSAVGLFPPLVVRMLRVGEHTGSLDQALHNVGYFYERDVRESTANLQVSMEVLLMALLGGLILWIAISVLGPVYDIITKMKI</sequence>
<evidence type="ECO:0000256" key="2">
    <source>
        <dbReference type="ARBA" id="ARBA00005745"/>
    </source>
</evidence>
<evidence type="ECO:0000256" key="3">
    <source>
        <dbReference type="ARBA" id="ARBA00022475"/>
    </source>
</evidence>
<dbReference type="InterPro" id="IPR042094">
    <property type="entry name" value="T2SS_GspF_sf"/>
</dbReference>
<accession>A0ABV2TP36</accession>
<feature type="domain" description="Type II secretion system protein GspF" evidence="8">
    <location>
        <begin position="268"/>
        <end position="389"/>
    </location>
</feature>
<proteinExistence type="inferred from homology"/>
<dbReference type="Gene3D" id="1.20.81.30">
    <property type="entry name" value="Type II secretion system (T2SS), domain F"/>
    <property type="match status" value="2"/>
</dbReference>
<keyword evidence="3" id="KW-1003">Cell membrane</keyword>
<keyword evidence="5 7" id="KW-1133">Transmembrane helix</keyword>
<dbReference type="InterPro" id="IPR018076">
    <property type="entry name" value="T2SS_GspF_dom"/>
</dbReference>
<dbReference type="Pfam" id="PF00482">
    <property type="entry name" value="T2SSF"/>
    <property type="match status" value="2"/>
</dbReference>
<comment type="subcellular location">
    <subcellularLocation>
        <location evidence="1">Cell membrane</location>
        <topology evidence="1">Multi-pass membrane protein</topology>
    </subcellularLocation>
</comment>
<dbReference type="Proteomes" id="UP001549691">
    <property type="component" value="Unassembled WGS sequence"/>
</dbReference>
<comment type="caution">
    <text evidence="9">The sequence shown here is derived from an EMBL/GenBank/DDBJ whole genome shotgun (WGS) entry which is preliminary data.</text>
</comment>
<feature type="transmembrane region" description="Helical" evidence="7">
    <location>
        <begin position="268"/>
        <end position="289"/>
    </location>
</feature>
<dbReference type="InterPro" id="IPR003004">
    <property type="entry name" value="GspF/PilC"/>
</dbReference>
<gene>
    <name evidence="9" type="ORF">ABXR19_16020</name>
</gene>
<organism evidence="9 10">
    <name type="scientific">Uliginosibacterium flavum</name>
    <dbReference type="NCBI Taxonomy" id="1396831"/>
    <lineage>
        <taxon>Bacteria</taxon>
        <taxon>Pseudomonadati</taxon>
        <taxon>Pseudomonadota</taxon>
        <taxon>Betaproteobacteria</taxon>
        <taxon>Rhodocyclales</taxon>
        <taxon>Zoogloeaceae</taxon>
        <taxon>Uliginosibacterium</taxon>
    </lineage>
</organism>
<feature type="transmembrane region" description="Helical" evidence="7">
    <location>
        <begin position="370"/>
        <end position="395"/>
    </location>
</feature>
<feature type="transmembrane region" description="Helical" evidence="7">
    <location>
        <begin position="163"/>
        <end position="186"/>
    </location>
</feature>
<evidence type="ECO:0000256" key="5">
    <source>
        <dbReference type="ARBA" id="ARBA00022989"/>
    </source>
</evidence>
<keyword evidence="4 7" id="KW-0812">Transmembrane</keyword>
<evidence type="ECO:0000313" key="9">
    <source>
        <dbReference type="EMBL" id="MET7015698.1"/>
    </source>
</evidence>
<evidence type="ECO:0000256" key="1">
    <source>
        <dbReference type="ARBA" id="ARBA00004651"/>
    </source>
</evidence>
<dbReference type="PRINTS" id="PR00812">
    <property type="entry name" value="BCTERIALGSPF"/>
</dbReference>
<evidence type="ECO:0000313" key="10">
    <source>
        <dbReference type="Proteomes" id="UP001549691"/>
    </source>
</evidence>
<dbReference type="EMBL" id="JBEWZI010000020">
    <property type="protein sequence ID" value="MET7015698.1"/>
    <property type="molecule type" value="Genomic_DNA"/>
</dbReference>
<dbReference type="PANTHER" id="PTHR30012:SF0">
    <property type="entry name" value="TYPE II SECRETION SYSTEM PROTEIN F-RELATED"/>
    <property type="match status" value="1"/>
</dbReference>
<evidence type="ECO:0000259" key="8">
    <source>
        <dbReference type="Pfam" id="PF00482"/>
    </source>
</evidence>
<feature type="transmembrane region" description="Helical" evidence="7">
    <location>
        <begin position="206"/>
        <end position="236"/>
    </location>
</feature>